<accession>A0A8S5QVS0</accession>
<proteinExistence type="predicted"/>
<evidence type="ECO:0000313" key="1">
    <source>
        <dbReference type="EMBL" id="DAE23302.1"/>
    </source>
</evidence>
<protein>
    <submittedName>
        <fullName evidence="1">Uncharacterized protein</fullName>
    </submittedName>
</protein>
<reference evidence="1" key="1">
    <citation type="journal article" date="2021" name="Proc. Natl. Acad. Sci. U.S.A.">
        <title>A Catalog of Tens of Thousands of Viruses from Human Metagenomes Reveals Hidden Associations with Chronic Diseases.</title>
        <authorList>
            <person name="Tisza M.J."/>
            <person name="Buck C.B."/>
        </authorList>
    </citation>
    <scope>NUCLEOTIDE SEQUENCE</scope>
    <source>
        <strain evidence="1">CtTK08</strain>
    </source>
</reference>
<organism evidence="1">
    <name type="scientific">Myoviridae sp. ctTK08</name>
    <dbReference type="NCBI Taxonomy" id="2826656"/>
    <lineage>
        <taxon>Viruses</taxon>
        <taxon>Duplodnaviria</taxon>
        <taxon>Heunggongvirae</taxon>
        <taxon>Uroviricota</taxon>
        <taxon>Caudoviricetes</taxon>
    </lineage>
</organism>
<sequence length="242" mass="27190">MAKGAASLPMCAVCRVAAVWASSLCFRVCRSRMRNTPCSINTAKRMCWRQMGLLPMMRRLGLKRERMSIGNVGERNGMYRNLDECLKDVYRFGALRIEPMGNTAQICHWVENKGVSRGGGHGMTQHDWHANAAMIQARVERLLNHLELCAVEAQYGSNFSHIVDLSSYILDQQQGIPLLLCDALLSHIFSGSPKQTQIQDRFDIARVTLWRKKKQVGGIVAGLLDSAICKLEPEFRQVGIIE</sequence>
<name>A0A8S5QVS0_9CAUD</name>
<dbReference type="EMBL" id="BK015751">
    <property type="protein sequence ID" value="DAE23302.1"/>
    <property type="molecule type" value="Genomic_DNA"/>
</dbReference>